<gene>
    <name evidence="3" type="ORF">Mco01_33820</name>
</gene>
<feature type="compositionally biased region" description="Low complexity" evidence="1">
    <location>
        <begin position="73"/>
        <end position="90"/>
    </location>
</feature>
<comment type="caution">
    <text evidence="3">The sequence shown here is derived from an EMBL/GenBank/DDBJ whole genome shotgun (WGS) entry which is preliminary data.</text>
</comment>
<feature type="signal peptide" evidence="2">
    <location>
        <begin position="1"/>
        <end position="19"/>
    </location>
</feature>
<keyword evidence="2" id="KW-0732">Signal</keyword>
<evidence type="ECO:0000256" key="1">
    <source>
        <dbReference type="SAM" id="MobiDB-lite"/>
    </source>
</evidence>
<feature type="chain" id="PRO_5046614520" evidence="2">
    <location>
        <begin position="20"/>
        <end position="98"/>
    </location>
</feature>
<organism evidence="3 4">
    <name type="scientific">Microbispora corallina</name>
    <dbReference type="NCBI Taxonomy" id="83302"/>
    <lineage>
        <taxon>Bacteria</taxon>
        <taxon>Bacillati</taxon>
        <taxon>Actinomycetota</taxon>
        <taxon>Actinomycetes</taxon>
        <taxon>Streptosporangiales</taxon>
        <taxon>Streptosporangiaceae</taxon>
        <taxon>Microbispora</taxon>
    </lineage>
</organism>
<dbReference type="Proteomes" id="UP000603904">
    <property type="component" value="Unassembled WGS sequence"/>
</dbReference>
<keyword evidence="4" id="KW-1185">Reference proteome</keyword>
<evidence type="ECO:0000256" key="2">
    <source>
        <dbReference type="SAM" id="SignalP"/>
    </source>
</evidence>
<name>A0ABQ4G003_9ACTN</name>
<reference evidence="3 4" key="1">
    <citation type="submission" date="2021-01" db="EMBL/GenBank/DDBJ databases">
        <title>Whole genome shotgun sequence of Microbispora corallina NBRC 16416.</title>
        <authorList>
            <person name="Komaki H."/>
            <person name="Tamura T."/>
        </authorList>
    </citation>
    <scope>NUCLEOTIDE SEQUENCE [LARGE SCALE GENOMIC DNA]</scope>
    <source>
        <strain evidence="3 4">NBRC 16416</strain>
    </source>
</reference>
<dbReference type="EMBL" id="BOOC01000013">
    <property type="protein sequence ID" value="GIH40382.1"/>
    <property type="molecule type" value="Genomic_DNA"/>
</dbReference>
<evidence type="ECO:0000313" key="4">
    <source>
        <dbReference type="Proteomes" id="UP000603904"/>
    </source>
</evidence>
<accession>A0ABQ4G003</accession>
<sequence length="98" mass="9929">MPSVSVAAARAVVPPPAIAATAKAAAASAISGRLVLIADLLDVVVRIDRITVEITRPALRVEVRGPVETCVTPGPRRPAGPLRGAGVPAVGDDRGRHA</sequence>
<proteinExistence type="predicted"/>
<protein>
    <submittedName>
        <fullName evidence="3">Uncharacterized protein</fullName>
    </submittedName>
</protein>
<evidence type="ECO:0000313" key="3">
    <source>
        <dbReference type="EMBL" id="GIH40382.1"/>
    </source>
</evidence>
<feature type="region of interest" description="Disordered" evidence="1">
    <location>
        <begin position="71"/>
        <end position="98"/>
    </location>
</feature>